<organism evidence="2 3">
    <name type="scientific">Hyphomicrobium denitrificans (strain ATCC 51888 / DSM 1869 / NCIMB 11706 / TK 0415)</name>
    <dbReference type="NCBI Taxonomy" id="582899"/>
    <lineage>
        <taxon>Bacteria</taxon>
        <taxon>Pseudomonadati</taxon>
        <taxon>Pseudomonadota</taxon>
        <taxon>Alphaproteobacteria</taxon>
        <taxon>Hyphomicrobiales</taxon>
        <taxon>Hyphomicrobiaceae</taxon>
        <taxon>Hyphomicrobium</taxon>
    </lineage>
</organism>
<evidence type="ECO:0000256" key="1">
    <source>
        <dbReference type="SAM" id="Phobius"/>
    </source>
</evidence>
<proteinExistence type="predicted"/>
<dbReference type="RefSeq" id="WP_013216313.1">
    <property type="nucleotide sequence ID" value="NC_014313.1"/>
</dbReference>
<protein>
    <submittedName>
        <fullName evidence="2">Uncharacterized protein</fullName>
    </submittedName>
</protein>
<keyword evidence="1" id="KW-0472">Membrane</keyword>
<dbReference type="STRING" id="582899.Hden_2357"/>
<feature type="transmembrane region" description="Helical" evidence="1">
    <location>
        <begin position="53"/>
        <end position="72"/>
    </location>
</feature>
<dbReference type="Proteomes" id="UP000002033">
    <property type="component" value="Chromosome"/>
</dbReference>
<dbReference type="KEGG" id="hdn:Hden_2357"/>
<dbReference type="HOGENOM" id="CLU_171090_1_0_5"/>
<dbReference type="AlphaFoldDB" id="D8JRT6"/>
<name>D8JRT6_HYPDA</name>
<dbReference type="EMBL" id="CP002083">
    <property type="protein sequence ID" value="ADJ24154.1"/>
    <property type="molecule type" value="Genomic_DNA"/>
</dbReference>
<keyword evidence="1" id="KW-0812">Transmembrane</keyword>
<gene>
    <name evidence="2" type="ordered locus">Hden_2357</name>
</gene>
<accession>D8JRT6</accession>
<evidence type="ECO:0000313" key="3">
    <source>
        <dbReference type="Proteomes" id="UP000002033"/>
    </source>
</evidence>
<keyword evidence="1" id="KW-1133">Transmembrane helix</keyword>
<evidence type="ECO:0000313" key="2">
    <source>
        <dbReference type="EMBL" id="ADJ24154.1"/>
    </source>
</evidence>
<feature type="transmembrane region" description="Helical" evidence="1">
    <location>
        <begin position="20"/>
        <end position="41"/>
    </location>
</feature>
<reference evidence="3" key="1">
    <citation type="journal article" date="2011" name="J. Bacteriol.">
        <title>Genome sequences of eight morphologically diverse alphaproteobacteria.</title>
        <authorList>
            <consortium name="US DOE Joint Genome Institute"/>
            <person name="Brown P.J."/>
            <person name="Kysela D.T."/>
            <person name="Buechlein A."/>
            <person name="Hemmerich C."/>
            <person name="Brun Y.V."/>
        </authorList>
    </citation>
    <scope>NUCLEOTIDE SEQUENCE [LARGE SCALE GENOMIC DNA]</scope>
    <source>
        <strain evidence="3">ATCC 51888 / DSM 1869 / NCIB 11706 / TK 0415</strain>
    </source>
</reference>
<keyword evidence="3" id="KW-1185">Reference proteome</keyword>
<sequence length="86" mass="9526">MSEYWFRPKTYGYGATPINWKGWASTLAFAAVIAAIAGGFLLSASGRESLDRIILGAVLLAALVAGFTWFAHSKTEGEWRWRWGKD</sequence>